<reference evidence="2 3" key="1">
    <citation type="submission" date="2023-12" db="EMBL/GenBank/DDBJ databases">
        <title>Thiobacillus sedimentum sp. nov., a chemolithoautotrophic sulfur-oxidizing bacterium isolated from freshwater sediment.</title>
        <authorList>
            <person name="Luo J."/>
            <person name="Dai C."/>
        </authorList>
    </citation>
    <scope>NUCLEOTIDE SEQUENCE [LARGE SCALE GENOMIC DNA]</scope>
    <source>
        <strain evidence="2 3">SCUT-2</strain>
    </source>
</reference>
<proteinExistence type="predicted"/>
<evidence type="ECO:0000313" key="3">
    <source>
        <dbReference type="Proteomes" id="UP001334732"/>
    </source>
</evidence>
<dbReference type="Proteomes" id="UP001334732">
    <property type="component" value="Chromosome"/>
</dbReference>
<evidence type="ECO:0000259" key="1">
    <source>
        <dbReference type="Pfam" id="PF00464"/>
    </source>
</evidence>
<dbReference type="InterPro" id="IPR015422">
    <property type="entry name" value="PyrdxlP-dep_Trfase_small"/>
</dbReference>
<keyword evidence="3" id="KW-1185">Reference proteome</keyword>
<accession>A0ABZ1CMR4</accession>
<dbReference type="InterPro" id="IPR015424">
    <property type="entry name" value="PyrdxlP-dep_Trfase"/>
</dbReference>
<organism evidence="2 3">
    <name type="scientific">Thiobacillus sedimenti</name>
    <dbReference type="NCBI Taxonomy" id="3110231"/>
    <lineage>
        <taxon>Bacteria</taxon>
        <taxon>Pseudomonadati</taxon>
        <taxon>Pseudomonadota</taxon>
        <taxon>Betaproteobacteria</taxon>
        <taxon>Nitrosomonadales</taxon>
        <taxon>Thiobacillaceae</taxon>
        <taxon>Thiobacillus</taxon>
    </lineage>
</organism>
<dbReference type="Pfam" id="PF00464">
    <property type="entry name" value="SHMT"/>
    <property type="match status" value="1"/>
</dbReference>
<dbReference type="Gene3D" id="3.90.1150.10">
    <property type="entry name" value="Aspartate Aminotransferase, domain 1"/>
    <property type="match status" value="1"/>
</dbReference>
<sequence>MTINQNAITNDAEKPFVTAGISLGTPAMMTRGFDTEEARRVGNPIADVLGHPAEEGRLAAVRNQAQVLTWRFPVYR</sequence>
<feature type="domain" description="Serine hydroxymethyltransferase-like" evidence="1">
    <location>
        <begin position="2"/>
        <end position="43"/>
    </location>
</feature>
<name>A0ABZ1CMR4_9PROT</name>
<dbReference type="SUPFAM" id="SSF53383">
    <property type="entry name" value="PLP-dependent transferases"/>
    <property type="match status" value="1"/>
</dbReference>
<evidence type="ECO:0000313" key="2">
    <source>
        <dbReference type="EMBL" id="WRS40711.1"/>
    </source>
</evidence>
<dbReference type="InterPro" id="IPR039429">
    <property type="entry name" value="SHMT-like_dom"/>
</dbReference>
<dbReference type="EMBL" id="CP141769">
    <property type="protein sequence ID" value="WRS40711.1"/>
    <property type="molecule type" value="Genomic_DNA"/>
</dbReference>
<gene>
    <name evidence="2" type="ORF">VA613_06570</name>
</gene>
<protein>
    <recommendedName>
        <fullName evidence="1">Serine hydroxymethyltransferase-like domain-containing protein</fullName>
    </recommendedName>
</protein>
<dbReference type="RefSeq" id="WP_324781226.1">
    <property type="nucleotide sequence ID" value="NZ_CP141769.1"/>
</dbReference>